<evidence type="ECO:0000256" key="1">
    <source>
        <dbReference type="SAM" id="Phobius"/>
    </source>
</evidence>
<evidence type="ECO:0000313" key="5">
    <source>
        <dbReference type="WBParaSite" id="TCNE_0001047201-mRNA-1"/>
    </source>
</evidence>
<dbReference type="PRINTS" id="PR00756">
    <property type="entry name" value="ALADIPTASE"/>
</dbReference>
<dbReference type="PANTHER" id="PTHR11533">
    <property type="entry name" value="PROTEASE M1 ZINC METALLOPROTEASE"/>
    <property type="match status" value="1"/>
</dbReference>
<dbReference type="SUPFAM" id="SSF63737">
    <property type="entry name" value="Leukotriene A4 hydrolase N-terminal domain"/>
    <property type="match status" value="1"/>
</dbReference>
<dbReference type="EMBL" id="UYWY01020508">
    <property type="protein sequence ID" value="VDM41793.1"/>
    <property type="molecule type" value="Genomic_DNA"/>
</dbReference>
<name>A0A183UPQ2_TOXCA</name>
<dbReference type="GO" id="GO:0006508">
    <property type="term" value="P:proteolysis"/>
    <property type="evidence" value="ECO:0007669"/>
    <property type="project" value="InterPro"/>
</dbReference>
<dbReference type="InterPro" id="IPR045357">
    <property type="entry name" value="Aminopeptidase_N-like_N"/>
</dbReference>
<organism evidence="4 5">
    <name type="scientific">Toxocara canis</name>
    <name type="common">Canine roundworm</name>
    <dbReference type="NCBI Taxonomy" id="6265"/>
    <lineage>
        <taxon>Eukaryota</taxon>
        <taxon>Metazoa</taxon>
        <taxon>Ecdysozoa</taxon>
        <taxon>Nematoda</taxon>
        <taxon>Chromadorea</taxon>
        <taxon>Rhabditida</taxon>
        <taxon>Spirurina</taxon>
        <taxon>Ascaridomorpha</taxon>
        <taxon>Ascaridoidea</taxon>
        <taxon>Toxocaridae</taxon>
        <taxon>Toxocara</taxon>
    </lineage>
</organism>
<dbReference type="InterPro" id="IPR050344">
    <property type="entry name" value="Peptidase_M1_aminopeptidases"/>
</dbReference>
<dbReference type="GO" id="GO:0008270">
    <property type="term" value="F:zinc ion binding"/>
    <property type="evidence" value="ECO:0007669"/>
    <property type="project" value="TreeGrafter"/>
</dbReference>
<protein>
    <submittedName>
        <fullName evidence="5">Peptidase_M1_N domain-containing protein</fullName>
    </submittedName>
</protein>
<dbReference type="GO" id="GO:0016020">
    <property type="term" value="C:membrane"/>
    <property type="evidence" value="ECO:0007669"/>
    <property type="project" value="TreeGrafter"/>
</dbReference>
<dbReference type="WBParaSite" id="TCNE_0001047201-mRNA-1">
    <property type="protein sequence ID" value="TCNE_0001047201-mRNA-1"/>
    <property type="gene ID" value="TCNE_0001047201"/>
</dbReference>
<dbReference type="GO" id="GO:0042277">
    <property type="term" value="F:peptide binding"/>
    <property type="evidence" value="ECO:0007669"/>
    <property type="project" value="TreeGrafter"/>
</dbReference>
<gene>
    <name evidence="3" type="ORF">TCNE_LOCUS10472</name>
</gene>
<keyword evidence="1" id="KW-0472">Membrane</keyword>
<dbReference type="GO" id="GO:0005615">
    <property type="term" value="C:extracellular space"/>
    <property type="evidence" value="ECO:0007669"/>
    <property type="project" value="TreeGrafter"/>
</dbReference>
<dbReference type="PANTHER" id="PTHR11533:SF299">
    <property type="entry name" value="AMINOPEPTIDASE"/>
    <property type="match status" value="1"/>
</dbReference>
<feature type="transmembrane region" description="Helical" evidence="1">
    <location>
        <begin position="228"/>
        <end position="253"/>
    </location>
</feature>
<evidence type="ECO:0000259" key="2">
    <source>
        <dbReference type="Pfam" id="PF17900"/>
    </source>
</evidence>
<dbReference type="InterPro" id="IPR042097">
    <property type="entry name" value="Aminopeptidase_N-like_N_sf"/>
</dbReference>
<dbReference type="GO" id="GO:0005737">
    <property type="term" value="C:cytoplasm"/>
    <property type="evidence" value="ECO:0007669"/>
    <property type="project" value="TreeGrafter"/>
</dbReference>
<accession>A0A183UPQ2</accession>
<dbReference type="InterPro" id="IPR001930">
    <property type="entry name" value="Peptidase_M1"/>
</dbReference>
<evidence type="ECO:0000313" key="3">
    <source>
        <dbReference type="EMBL" id="VDM41793.1"/>
    </source>
</evidence>
<reference evidence="3 4" key="2">
    <citation type="submission" date="2018-11" db="EMBL/GenBank/DDBJ databases">
        <authorList>
            <consortium name="Pathogen Informatics"/>
        </authorList>
    </citation>
    <scope>NUCLEOTIDE SEQUENCE [LARGE SCALE GENOMIC DNA]</scope>
</reference>
<dbReference type="Gene3D" id="2.60.40.1730">
    <property type="entry name" value="tricorn interacting facor f3 domain"/>
    <property type="match status" value="1"/>
</dbReference>
<dbReference type="Proteomes" id="UP000050794">
    <property type="component" value="Unassembled WGS sequence"/>
</dbReference>
<dbReference type="GO" id="GO:0043171">
    <property type="term" value="P:peptide catabolic process"/>
    <property type="evidence" value="ECO:0007669"/>
    <property type="project" value="TreeGrafter"/>
</dbReference>
<keyword evidence="4" id="KW-1185">Reference proteome</keyword>
<feature type="domain" description="Aminopeptidase N-like N-terminal" evidence="2">
    <location>
        <begin position="42"/>
        <end position="229"/>
    </location>
</feature>
<reference evidence="5" key="1">
    <citation type="submission" date="2016-06" db="UniProtKB">
        <authorList>
            <consortium name="WormBaseParasite"/>
        </authorList>
    </citation>
    <scope>IDENTIFICATION</scope>
</reference>
<evidence type="ECO:0000313" key="4">
    <source>
        <dbReference type="Proteomes" id="UP000050794"/>
    </source>
</evidence>
<sequence>MGELVGPQLCIAIIFVVICAHVAYTAVDLFDSYFRLPPHFIPIVYDLKLSLSSKKESICGQVRIEMQCIQSTSEVLLHANPLFVKVQHAIIENRLTNETVDLGMPAVDWNRYLVAFNSSIVFDHAAVYYLSIWFQTTYADSHGGLIKYEDKERGVWASTLFEPTNARRLFPCFDEPRWRSIFKLQLWLEDDFASARYVALSNTAGTYKHWNERLTIWGFDPTPPIPTYLLAITLGQFVYGLSTLLPFLTSFAYTRNAKQTTDMSMADYLLSDTGARLHLLFIPIAINGMENFGLISIKESLWPSGEADKSDASWVSFKSTLFHELVHQ</sequence>
<keyword evidence="1" id="KW-1133">Transmembrane helix</keyword>
<dbReference type="GO" id="GO:0070006">
    <property type="term" value="F:metalloaminopeptidase activity"/>
    <property type="evidence" value="ECO:0007669"/>
    <property type="project" value="TreeGrafter"/>
</dbReference>
<dbReference type="Pfam" id="PF17900">
    <property type="entry name" value="Peptidase_M1_N"/>
    <property type="match status" value="1"/>
</dbReference>
<proteinExistence type="predicted"/>
<keyword evidence="1" id="KW-0812">Transmembrane</keyword>
<dbReference type="AlphaFoldDB" id="A0A183UPQ2"/>